<dbReference type="EMBL" id="KQ995557">
    <property type="protein sequence ID" value="KZV46552.1"/>
    <property type="molecule type" value="Genomic_DNA"/>
</dbReference>
<gene>
    <name evidence="1" type="ORF">F511_40782</name>
</gene>
<sequence>MCLGRIFQHVGSGSSVSIPNSNCFVGPLAPLHGVMLGCLPRCGSREGLKASASTPELRACSWVALALDDAAVDKIRVNGRDENSLTRSLTLEQSSLTSDATVELPEVI</sequence>
<reference evidence="1 2" key="1">
    <citation type="journal article" date="2015" name="Proc. Natl. Acad. Sci. U.S.A.">
        <title>The resurrection genome of Boea hygrometrica: A blueprint for survival of dehydration.</title>
        <authorList>
            <person name="Xiao L."/>
            <person name="Yang G."/>
            <person name="Zhang L."/>
            <person name="Yang X."/>
            <person name="Zhao S."/>
            <person name="Ji Z."/>
            <person name="Zhou Q."/>
            <person name="Hu M."/>
            <person name="Wang Y."/>
            <person name="Chen M."/>
            <person name="Xu Y."/>
            <person name="Jin H."/>
            <person name="Xiao X."/>
            <person name="Hu G."/>
            <person name="Bao F."/>
            <person name="Hu Y."/>
            <person name="Wan P."/>
            <person name="Li L."/>
            <person name="Deng X."/>
            <person name="Kuang T."/>
            <person name="Xiang C."/>
            <person name="Zhu J.K."/>
            <person name="Oliver M.J."/>
            <person name="He Y."/>
        </authorList>
    </citation>
    <scope>NUCLEOTIDE SEQUENCE [LARGE SCALE GENOMIC DNA]</scope>
    <source>
        <strain evidence="2">cv. XS01</strain>
    </source>
</reference>
<evidence type="ECO:0000313" key="1">
    <source>
        <dbReference type="EMBL" id="KZV46552.1"/>
    </source>
</evidence>
<proteinExistence type="predicted"/>
<keyword evidence="2" id="KW-1185">Reference proteome</keyword>
<name>A0A2Z7CHP6_9LAMI</name>
<evidence type="ECO:0000313" key="2">
    <source>
        <dbReference type="Proteomes" id="UP000250235"/>
    </source>
</evidence>
<accession>A0A2Z7CHP6</accession>
<dbReference type="AlphaFoldDB" id="A0A2Z7CHP6"/>
<dbReference type="Proteomes" id="UP000250235">
    <property type="component" value="Unassembled WGS sequence"/>
</dbReference>
<protein>
    <submittedName>
        <fullName evidence="1">Uncharacterized protein</fullName>
    </submittedName>
</protein>
<organism evidence="1 2">
    <name type="scientific">Dorcoceras hygrometricum</name>
    <dbReference type="NCBI Taxonomy" id="472368"/>
    <lineage>
        <taxon>Eukaryota</taxon>
        <taxon>Viridiplantae</taxon>
        <taxon>Streptophyta</taxon>
        <taxon>Embryophyta</taxon>
        <taxon>Tracheophyta</taxon>
        <taxon>Spermatophyta</taxon>
        <taxon>Magnoliopsida</taxon>
        <taxon>eudicotyledons</taxon>
        <taxon>Gunneridae</taxon>
        <taxon>Pentapetalae</taxon>
        <taxon>asterids</taxon>
        <taxon>lamiids</taxon>
        <taxon>Lamiales</taxon>
        <taxon>Gesneriaceae</taxon>
        <taxon>Didymocarpoideae</taxon>
        <taxon>Trichosporeae</taxon>
        <taxon>Loxocarpinae</taxon>
        <taxon>Dorcoceras</taxon>
    </lineage>
</organism>